<dbReference type="InterPro" id="IPR013079">
    <property type="entry name" value="6Phosfructo_kin"/>
</dbReference>
<accession>A0A433QEY5</accession>
<proteinExistence type="predicted"/>
<dbReference type="GO" id="GO:0003873">
    <property type="term" value="F:6-phosphofructo-2-kinase activity"/>
    <property type="evidence" value="ECO:0007669"/>
    <property type="project" value="InterPro"/>
</dbReference>
<dbReference type="Gene3D" id="3.40.50.1240">
    <property type="entry name" value="Phosphoglycerate mutase-like"/>
    <property type="match status" value="1"/>
</dbReference>
<feature type="domain" description="6-phosphofructo-2-kinase" evidence="3">
    <location>
        <begin position="18"/>
        <end position="188"/>
    </location>
</feature>
<dbReference type="GO" id="GO:0006003">
    <property type="term" value="P:fructose 2,6-bisphosphate metabolic process"/>
    <property type="evidence" value="ECO:0007669"/>
    <property type="project" value="InterPro"/>
</dbReference>
<dbReference type="SUPFAM" id="SSF52540">
    <property type="entry name" value="P-loop containing nucleoside triphosphate hydrolases"/>
    <property type="match status" value="1"/>
</dbReference>
<dbReference type="PIRSF" id="PIRSF000709">
    <property type="entry name" value="6PFK_2-Ptase"/>
    <property type="match status" value="1"/>
</dbReference>
<keyword evidence="5" id="KW-1185">Reference proteome</keyword>
<dbReference type="PANTHER" id="PTHR10606">
    <property type="entry name" value="6-PHOSPHOFRUCTO-2-KINASE/FRUCTOSE-2,6-BISPHOSPHATASE"/>
    <property type="match status" value="1"/>
</dbReference>
<dbReference type="InterPro" id="IPR003094">
    <property type="entry name" value="6Pfruct_kin"/>
</dbReference>
<gene>
    <name evidence="4" type="ORF">BC938DRAFT_481961</name>
</gene>
<dbReference type="GO" id="GO:0006000">
    <property type="term" value="P:fructose metabolic process"/>
    <property type="evidence" value="ECO:0007669"/>
    <property type="project" value="InterPro"/>
</dbReference>
<dbReference type="InterPro" id="IPR029033">
    <property type="entry name" value="His_PPase_superfam"/>
</dbReference>
<dbReference type="InterPro" id="IPR013078">
    <property type="entry name" value="His_Pase_superF_clade-1"/>
</dbReference>
<evidence type="ECO:0000313" key="5">
    <source>
        <dbReference type="Proteomes" id="UP000274822"/>
    </source>
</evidence>
<evidence type="ECO:0000259" key="3">
    <source>
        <dbReference type="Pfam" id="PF01591"/>
    </source>
</evidence>
<dbReference type="Proteomes" id="UP000274822">
    <property type="component" value="Unassembled WGS sequence"/>
</dbReference>
<sequence>MEYISSFAPQFYKTITGRLFHAQTKGVQRGNYRTRSNDFFAPGNLNTAAQRQEITEECLRDMDWLENGGGQVGIYDASNTTEERRRLLTQNHIQAVFIDKCDDVSYSLKHGESICNKSEIIEVNIRSVKMSSPDDCIDAHEPYYETITDLKLSFVKMVNVGEQIVVNNVNEYLQSRIVYYLMNLHINPCTIYFAQTTQNGESLNQRLYMADADLSEEGHRYAENLKNFLLSYREQKQAANSEEKPRQLTIWTSARKRSVQTAQHFAQEDVMVRQQSELTEINPRECDGLTLEQTKQAKFPEEYKRVQMDPYRHRYPRADVCAVSLECDGSVISF</sequence>
<name>A0A433QEY5_9FUNG</name>
<dbReference type="PANTHER" id="PTHR10606:SF39">
    <property type="entry name" value="6-PHOSPHOFRUCTO-2-KINASE_FRUCTOSE-2,6-BISPHOSPHATASE YLR345W-RELATED"/>
    <property type="match status" value="1"/>
</dbReference>
<dbReference type="GO" id="GO:0005524">
    <property type="term" value="F:ATP binding"/>
    <property type="evidence" value="ECO:0007669"/>
    <property type="project" value="UniProtKB-KW"/>
</dbReference>
<keyword evidence="4" id="KW-0418">Kinase</keyword>
<dbReference type="CDD" id="cd07067">
    <property type="entry name" value="HP_PGM_like"/>
    <property type="match status" value="1"/>
</dbReference>
<dbReference type="GO" id="GO:0004331">
    <property type="term" value="F:fructose-2,6-bisphosphate 2-phosphatase activity"/>
    <property type="evidence" value="ECO:0007669"/>
    <property type="project" value="TreeGrafter"/>
</dbReference>
<evidence type="ECO:0000313" key="4">
    <source>
        <dbReference type="EMBL" id="RUS28375.1"/>
    </source>
</evidence>
<dbReference type="Gene3D" id="3.40.50.300">
    <property type="entry name" value="P-loop containing nucleotide triphosphate hydrolases"/>
    <property type="match status" value="1"/>
</dbReference>
<reference evidence="4 5" key="1">
    <citation type="journal article" date="2018" name="New Phytol.">
        <title>Phylogenomics of Endogonaceae and evolution of mycorrhizas within Mucoromycota.</title>
        <authorList>
            <person name="Chang Y."/>
            <person name="Desiro A."/>
            <person name="Na H."/>
            <person name="Sandor L."/>
            <person name="Lipzen A."/>
            <person name="Clum A."/>
            <person name="Barry K."/>
            <person name="Grigoriev I.V."/>
            <person name="Martin F.M."/>
            <person name="Stajich J.E."/>
            <person name="Smith M.E."/>
            <person name="Bonito G."/>
            <person name="Spatafora J.W."/>
        </authorList>
    </citation>
    <scope>NUCLEOTIDE SEQUENCE [LARGE SCALE GENOMIC DNA]</scope>
    <source>
        <strain evidence="4 5">AD002</strain>
    </source>
</reference>
<keyword evidence="4" id="KW-0808">Transferase</keyword>
<dbReference type="Pfam" id="PF01591">
    <property type="entry name" value="6PF2K"/>
    <property type="match status" value="1"/>
</dbReference>
<organism evidence="4 5">
    <name type="scientific">Jimgerdemannia flammicorona</name>
    <dbReference type="NCBI Taxonomy" id="994334"/>
    <lineage>
        <taxon>Eukaryota</taxon>
        <taxon>Fungi</taxon>
        <taxon>Fungi incertae sedis</taxon>
        <taxon>Mucoromycota</taxon>
        <taxon>Mucoromycotina</taxon>
        <taxon>Endogonomycetes</taxon>
        <taxon>Endogonales</taxon>
        <taxon>Endogonaceae</taxon>
        <taxon>Jimgerdemannia</taxon>
    </lineage>
</organism>
<keyword evidence="1" id="KW-0547">Nucleotide-binding</keyword>
<dbReference type="AlphaFoldDB" id="A0A433QEY5"/>
<protein>
    <submittedName>
        <fullName evidence="4">6-phosphofructo-2-kinase-domain-containing protein</fullName>
    </submittedName>
</protein>
<dbReference type="Pfam" id="PF00300">
    <property type="entry name" value="His_Phos_1"/>
    <property type="match status" value="1"/>
</dbReference>
<dbReference type="EMBL" id="RBNJ01006700">
    <property type="protein sequence ID" value="RUS28375.1"/>
    <property type="molecule type" value="Genomic_DNA"/>
</dbReference>
<keyword evidence="2" id="KW-0067">ATP-binding</keyword>
<dbReference type="GO" id="GO:0005829">
    <property type="term" value="C:cytosol"/>
    <property type="evidence" value="ECO:0007669"/>
    <property type="project" value="TreeGrafter"/>
</dbReference>
<dbReference type="PRINTS" id="PR00991">
    <property type="entry name" value="6PFRUCTKNASE"/>
</dbReference>
<comment type="caution">
    <text evidence="4">The sequence shown here is derived from an EMBL/GenBank/DDBJ whole genome shotgun (WGS) entry which is preliminary data.</text>
</comment>
<dbReference type="SUPFAM" id="SSF53254">
    <property type="entry name" value="Phosphoglycerate mutase-like"/>
    <property type="match status" value="1"/>
</dbReference>
<dbReference type="InterPro" id="IPR027417">
    <property type="entry name" value="P-loop_NTPase"/>
</dbReference>
<evidence type="ECO:0000256" key="2">
    <source>
        <dbReference type="ARBA" id="ARBA00022840"/>
    </source>
</evidence>
<evidence type="ECO:0000256" key="1">
    <source>
        <dbReference type="ARBA" id="ARBA00022741"/>
    </source>
</evidence>